<dbReference type="AlphaFoldDB" id="A0A7X2P5R3"/>
<sequence length="256" mass="29996">MNLYEAIFCRKSVRTYTNDEISPEVFDDFRRHYQEIPDLFGGMETDFTILDNRKGQYKLLSLFSVRAPYYMAFYSEEGPRYMMNMGCRMEQMVLYLCSKGYGTCFLASTRISHSLQTKGNMVLAGLIAFGIAKGSCCRKKAEAKRLPLEQLCVYRETPREWMRQLLEAARLSPSSMNIQPWRFVVYDSKIHIYTKKHPAEDMSRYRLDELNFGIMFANMMVAAEELWLDLDLIRLEDISQKNYPRSQYVLSAVLKL</sequence>
<comment type="caution">
    <text evidence="5">The sequence shown here is derived from an EMBL/GenBank/DDBJ whole genome shotgun (WGS) entry which is preliminary data.</text>
</comment>
<dbReference type="RefSeq" id="WP_330579055.1">
    <property type="nucleotide sequence ID" value="NZ_VUMV01000001.1"/>
</dbReference>
<dbReference type="InterPro" id="IPR000415">
    <property type="entry name" value="Nitroreductase-like"/>
</dbReference>
<evidence type="ECO:0000313" key="5">
    <source>
        <dbReference type="EMBL" id="MST80729.1"/>
    </source>
</evidence>
<evidence type="ECO:0000256" key="1">
    <source>
        <dbReference type="ARBA" id="ARBA00022630"/>
    </source>
</evidence>
<evidence type="ECO:0000256" key="3">
    <source>
        <dbReference type="ARBA" id="ARBA00023002"/>
    </source>
</evidence>
<keyword evidence="2" id="KW-0288">FMN</keyword>
<dbReference type="PANTHER" id="PTHR23026">
    <property type="entry name" value="NADPH NITROREDUCTASE"/>
    <property type="match status" value="1"/>
</dbReference>
<dbReference type="SUPFAM" id="SSF55469">
    <property type="entry name" value="FMN-dependent nitroreductase-like"/>
    <property type="match status" value="2"/>
</dbReference>
<evidence type="ECO:0000256" key="2">
    <source>
        <dbReference type="ARBA" id="ARBA00022643"/>
    </source>
</evidence>
<evidence type="ECO:0000259" key="4">
    <source>
        <dbReference type="Pfam" id="PF14512"/>
    </source>
</evidence>
<feature type="domain" description="Putative nitroreductase TM1586" evidence="4">
    <location>
        <begin position="2"/>
        <end position="199"/>
    </location>
</feature>
<dbReference type="InterPro" id="IPR029478">
    <property type="entry name" value="TM1586_NiRdase"/>
</dbReference>
<keyword evidence="6" id="KW-1185">Reference proteome</keyword>
<protein>
    <recommendedName>
        <fullName evidence="4">Putative nitroreductase TM1586 domain-containing protein</fullName>
    </recommendedName>
</protein>
<name>A0A7X2P5R3_9FIRM</name>
<keyword evidence="1" id="KW-0285">Flavoprotein</keyword>
<dbReference type="InterPro" id="IPR050627">
    <property type="entry name" value="Nitroreductase/BluB"/>
</dbReference>
<dbReference type="Gene3D" id="3.40.109.10">
    <property type="entry name" value="NADH Oxidase"/>
    <property type="match status" value="1"/>
</dbReference>
<accession>A0A7X2P5R3</accession>
<dbReference type="GO" id="GO:0016491">
    <property type="term" value="F:oxidoreductase activity"/>
    <property type="evidence" value="ECO:0007669"/>
    <property type="project" value="UniProtKB-KW"/>
</dbReference>
<evidence type="ECO:0000313" key="6">
    <source>
        <dbReference type="Proteomes" id="UP000466864"/>
    </source>
</evidence>
<keyword evidence="3" id="KW-0560">Oxidoreductase</keyword>
<organism evidence="5 6">
    <name type="scientific">Bilifractor porci</name>
    <dbReference type="NCBI Taxonomy" id="2606636"/>
    <lineage>
        <taxon>Bacteria</taxon>
        <taxon>Bacillati</taxon>
        <taxon>Bacillota</taxon>
        <taxon>Clostridia</taxon>
        <taxon>Lachnospirales</taxon>
        <taxon>Lachnospiraceae</taxon>
        <taxon>Bilifractor</taxon>
    </lineage>
</organism>
<reference evidence="5 6" key="1">
    <citation type="submission" date="2019-08" db="EMBL/GenBank/DDBJ databases">
        <title>In-depth cultivation of the pig gut microbiome towards novel bacterial diversity and tailored functional studies.</title>
        <authorList>
            <person name="Wylensek D."/>
            <person name="Hitch T.C.A."/>
            <person name="Clavel T."/>
        </authorList>
    </citation>
    <scope>NUCLEOTIDE SEQUENCE [LARGE SCALE GENOMIC DNA]</scope>
    <source>
        <strain evidence="5 6">Oil+RF-744-WCA-WT-13</strain>
    </source>
</reference>
<dbReference type="PANTHER" id="PTHR23026:SF90">
    <property type="entry name" value="IODOTYROSINE DEIODINASE 1"/>
    <property type="match status" value="1"/>
</dbReference>
<dbReference type="Gene3D" id="3.40.109.30">
    <property type="entry name" value="putative nitroreductase (tm1586), domain 2"/>
    <property type="match status" value="1"/>
</dbReference>
<dbReference type="EMBL" id="VUMV01000001">
    <property type="protein sequence ID" value="MST80729.1"/>
    <property type="molecule type" value="Genomic_DNA"/>
</dbReference>
<dbReference type="Proteomes" id="UP000466864">
    <property type="component" value="Unassembled WGS sequence"/>
</dbReference>
<gene>
    <name evidence="5" type="ORF">FYJ60_00050</name>
</gene>
<proteinExistence type="predicted"/>
<dbReference type="Pfam" id="PF14512">
    <property type="entry name" value="TM1586_NiRdase"/>
    <property type="match status" value="1"/>
</dbReference>